<evidence type="ECO:0000259" key="9">
    <source>
        <dbReference type="SMART" id="SM00829"/>
    </source>
</evidence>
<dbReference type="PANTHER" id="PTHR42940">
    <property type="entry name" value="ALCOHOL DEHYDROGENASE 1-RELATED"/>
    <property type="match status" value="1"/>
</dbReference>
<dbReference type="InterPro" id="IPR013149">
    <property type="entry name" value="ADH-like_C"/>
</dbReference>
<dbReference type="CDD" id="cd08297">
    <property type="entry name" value="CAD3"/>
    <property type="match status" value="1"/>
</dbReference>
<comment type="caution">
    <text evidence="10">The sequence shown here is derived from an EMBL/GenBank/DDBJ whole genome shotgun (WGS) entry which is preliminary data.</text>
</comment>
<keyword evidence="4 8" id="KW-0479">Metal-binding</keyword>
<dbReference type="EMBL" id="JAOPGA020001662">
    <property type="protein sequence ID" value="KAL0490311.1"/>
    <property type="molecule type" value="Genomic_DNA"/>
</dbReference>
<organism evidence="10 11">
    <name type="scientific">Acrasis kona</name>
    <dbReference type="NCBI Taxonomy" id="1008807"/>
    <lineage>
        <taxon>Eukaryota</taxon>
        <taxon>Discoba</taxon>
        <taxon>Heterolobosea</taxon>
        <taxon>Tetramitia</taxon>
        <taxon>Eutetramitia</taxon>
        <taxon>Acrasidae</taxon>
        <taxon>Acrasis</taxon>
    </lineage>
</organism>
<evidence type="ECO:0000313" key="10">
    <source>
        <dbReference type="EMBL" id="KAL0490311.1"/>
    </source>
</evidence>
<reference evidence="10 11" key="1">
    <citation type="submission" date="2024-03" db="EMBL/GenBank/DDBJ databases">
        <title>The Acrasis kona genome and developmental transcriptomes reveal deep origins of eukaryotic multicellular pathways.</title>
        <authorList>
            <person name="Sheikh S."/>
            <person name="Fu C.-J."/>
            <person name="Brown M.W."/>
            <person name="Baldauf S.L."/>
        </authorList>
    </citation>
    <scope>NUCLEOTIDE SEQUENCE [LARGE SCALE GENOMIC DNA]</scope>
    <source>
        <strain evidence="10 11">ATCC MYA-3509</strain>
    </source>
</reference>
<evidence type="ECO:0000313" key="11">
    <source>
        <dbReference type="Proteomes" id="UP001431209"/>
    </source>
</evidence>
<dbReference type="PROSITE" id="PS00059">
    <property type="entry name" value="ADH_ZINC"/>
    <property type="match status" value="1"/>
</dbReference>
<evidence type="ECO:0000256" key="7">
    <source>
        <dbReference type="ARBA" id="ARBA00023027"/>
    </source>
</evidence>
<dbReference type="Proteomes" id="UP001431209">
    <property type="component" value="Unassembled WGS sequence"/>
</dbReference>
<proteinExistence type="inferred from homology"/>
<dbReference type="Pfam" id="PF08240">
    <property type="entry name" value="ADH_N"/>
    <property type="match status" value="1"/>
</dbReference>
<dbReference type="Gene3D" id="3.90.180.10">
    <property type="entry name" value="Medium-chain alcohol dehydrogenases, catalytic domain"/>
    <property type="match status" value="1"/>
</dbReference>
<sequence>MTEVPKEQVAALFSELGNPGKITFEKRVVPEPNVHQIIVNIKYTGVCHTDLHTLRGEWPRNVQVPWIGGHEGAGIVVKVGSAVSEVEVGDAVGIKWINSTCNNCEFCMASHESNCQSATYTGFTVDGTFQQYAATSGRYVTKIPKNVSLEDAAPIMCAGVTVYRALKEANVRVGEWVVLPGAGGGLGHLAVQYARAMGLRVLGIDTGDDKEKLVKQLGAEVFIDYIKCKNVVEQVKMFTNGGPHATLVLSTSSESYNQAIQWSRPRSTLVTVSLPPNAKLNADIFSLTVKSLRIVGSYVGNRLDAVEALDYVARGLVKPHYKILPFRDLPKVFEQMSEAKVTGRIVLKMDE</sequence>
<dbReference type="SUPFAM" id="SSF50129">
    <property type="entry name" value="GroES-like"/>
    <property type="match status" value="1"/>
</dbReference>
<dbReference type="SMART" id="SM00829">
    <property type="entry name" value="PKS_ER"/>
    <property type="match status" value="1"/>
</dbReference>
<gene>
    <name evidence="10" type="ORF">AKO1_009457</name>
</gene>
<dbReference type="InterPro" id="IPR020843">
    <property type="entry name" value="ER"/>
</dbReference>
<dbReference type="FunFam" id="3.40.50.720:FF:000039">
    <property type="entry name" value="Alcohol dehydrogenase AdhP"/>
    <property type="match status" value="1"/>
</dbReference>
<dbReference type="InterPro" id="IPR036291">
    <property type="entry name" value="NAD(P)-bd_dom_sf"/>
</dbReference>
<dbReference type="SUPFAM" id="SSF51735">
    <property type="entry name" value="NAD(P)-binding Rossmann-fold domains"/>
    <property type="match status" value="1"/>
</dbReference>
<evidence type="ECO:0000256" key="5">
    <source>
        <dbReference type="ARBA" id="ARBA00022833"/>
    </source>
</evidence>
<evidence type="ECO:0000256" key="4">
    <source>
        <dbReference type="ARBA" id="ARBA00022723"/>
    </source>
</evidence>
<dbReference type="InterPro" id="IPR011032">
    <property type="entry name" value="GroES-like_sf"/>
</dbReference>
<evidence type="ECO:0000256" key="6">
    <source>
        <dbReference type="ARBA" id="ARBA00023002"/>
    </source>
</evidence>
<keyword evidence="5 8" id="KW-0862">Zinc</keyword>
<dbReference type="Pfam" id="PF00107">
    <property type="entry name" value="ADH_zinc_N"/>
    <property type="match status" value="1"/>
</dbReference>
<name>A0AAW2ZNP9_9EUKA</name>
<evidence type="ECO:0000256" key="3">
    <source>
        <dbReference type="ARBA" id="ARBA00013190"/>
    </source>
</evidence>
<dbReference type="AlphaFoldDB" id="A0AAW2ZNP9"/>
<accession>A0AAW2ZNP9</accession>
<keyword evidence="7" id="KW-0520">NAD</keyword>
<dbReference type="GO" id="GO:0004022">
    <property type="term" value="F:alcohol dehydrogenase (NAD+) activity"/>
    <property type="evidence" value="ECO:0007669"/>
    <property type="project" value="UniProtKB-EC"/>
</dbReference>
<dbReference type="InterPro" id="IPR002328">
    <property type="entry name" value="ADH_Zn_CS"/>
</dbReference>
<evidence type="ECO:0000256" key="2">
    <source>
        <dbReference type="ARBA" id="ARBA00008072"/>
    </source>
</evidence>
<dbReference type="EC" id="1.1.1.1" evidence="3"/>
<evidence type="ECO:0000256" key="8">
    <source>
        <dbReference type="RuleBase" id="RU361277"/>
    </source>
</evidence>
<dbReference type="PANTHER" id="PTHR42940:SF3">
    <property type="entry name" value="ALCOHOL DEHYDROGENASE 1-RELATED"/>
    <property type="match status" value="1"/>
</dbReference>
<comment type="similarity">
    <text evidence="2 8">Belongs to the zinc-containing alcohol dehydrogenase family.</text>
</comment>
<keyword evidence="11" id="KW-1185">Reference proteome</keyword>
<keyword evidence="6" id="KW-0560">Oxidoreductase</keyword>
<evidence type="ECO:0000256" key="1">
    <source>
        <dbReference type="ARBA" id="ARBA00001947"/>
    </source>
</evidence>
<dbReference type="InterPro" id="IPR013154">
    <property type="entry name" value="ADH-like_N"/>
</dbReference>
<feature type="domain" description="Enoyl reductase (ER)" evidence="9">
    <location>
        <begin position="17"/>
        <end position="347"/>
    </location>
</feature>
<dbReference type="GO" id="GO:0008270">
    <property type="term" value="F:zinc ion binding"/>
    <property type="evidence" value="ECO:0007669"/>
    <property type="project" value="InterPro"/>
</dbReference>
<dbReference type="GO" id="GO:0005737">
    <property type="term" value="C:cytoplasm"/>
    <property type="evidence" value="ECO:0007669"/>
    <property type="project" value="TreeGrafter"/>
</dbReference>
<protein>
    <recommendedName>
        <fullName evidence="3">alcohol dehydrogenase</fullName>
        <ecNumber evidence="3">1.1.1.1</ecNumber>
    </recommendedName>
</protein>
<dbReference type="Gene3D" id="3.40.50.720">
    <property type="entry name" value="NAD(P)-binding Rossmann-like Domain"/>
    <property type="match status" value="1"/>
</dbReference>
<comment type="cofactor">
    <cofactor evidence="1 8">
        <name>Zn(2+)</name>
        <dbReference type="ChEBI" id="CHEBI:29105"/>
    </cofactor>
</comment>